<evidence type="ECO:0000313" key="1">
    <source>
        <dbReference type="EMBL" id="RDX97512.1"/>
    </source>
</evidence>
<comment type="caution">
    <text evidence="1">The sequence shown here is derived from an EMBL/GenBank/DDBJ whole genome shotgun (WGS) entry which is preliminary data.</text>
</comment>
<evidence type="ECO:0000313" key="2">
    <source>
        <dbReference type="Proteomes" id="UP000257109"/>
    </source>
</evidence>
<reference evidence="1" key="1">
    <citation type="submission" date="2018-05" db="EMBL/GenBank/DDBJ databases">
        <title>Draft genome of Mucuna pruriens seed.</title>
        <authorList>
            <person name="Nnadi N.E."/>
            <person name="Vos R."/>
            <person name="Hasami M.H."/>
            <person name="Devisetty U.K."/>
            <person name="Aguiy J.C."/>
        </authorList>
    </citation>
    <scope>NUCLEOTIDE SEQUENCE [LARGE SCALE GENOMIC DNA]</scope>
    <source>
        <strain evidence="1">JCA_2017</strain>
    </source>
</reference>
<proteinExistence type="predicted"/>
<feature type="non-terminal residue" evidence="1">
    <location>
        <position position="1"/>
    </location>
</feature>
<keyword evidence="2" id="KW-1185">Reference proteome</keyword>
<sequence length="132" mass="15566">MLTFVFKITSSYALTKPKFYYYYNILREESPKVVRVHQTQRHNGLECGMKGKSINNLTIILLIKTTYYRLTQMFTMSKQQLHAQISFGHGYSHILTNAIEDEQKREGLHSNCVFDRDSTKFMMEKMLNPQET</sequence>
<dbReference type="Proteomes" id="UP000257109">
    <property type="component" value="Unassembled WGS sequence"/>
</dbReference>
<organism evidence="1 2">
    <name type="scientific">Mucuna pruriens</name>
    <name type="common">Velvet bean</name>
    <name type="synonym">Dolichos pruriens</name>
    <dbReference type="NCBI Taxonomy" id="157652"/>
    <lineage>
        <taxon>Eukaryota</taxon>
        <taxon>Viridiplantae</taxon>
        <taxon>Streptophyta</taxon>
        <taxon>Embryophyta</taxon>
        <taxon>Tracheophyta</taxon>
        <taxon>Spermatophyta</taxon>
        <taxon>Magnoliopsida</taxon>
        <taxon>eudicotyledons</taxon>
        <taxon>Gunneridae</taxon>
        <taxon>Pentapetalae</taxon>
        <taxon>rosids</taxon>
        <taxon>fabids</taxon>
        <taxon>Fabales</taxon>
        <taxon>Fabaceae</taxon>
        <taxon>Papilionoideae</taxon>
        <taxon>50 kb inversion clade</taxon>
        <taxon>NPAAA clade</taxon>
        <taxon>indigoferoid/millettioid clade</taxon>
        <taxon>Phaseoleae</taxon>
        <taxon>Mucuna</taxon>
    </lineage>
</organism>
<protein>
    <submittedName>
        <fullName evidence="1">Uncharacterized protein</fullName>
    </submittedName>
</protein>
<dbReference type="AlphaFoldDB" id="A0A371H3X4"/>
<accession>A0A371H3X4</accession>
<dbReference type="EMBL" id="QJKJ01003637">
    <property type="protein sequence ID" value="RDX97512.1"/>
    <property type="molecule type" value="Genomic_DNA"/>
</dbReference>
<name>A0A371H3X4_MUCPR</name>
<gene>
    <name evidence="1" type="ORF">CR513_19712</name>
</gene>